<feature type="domain" description="Aminoglycoside phosphotransferase" evidence="1">
    <location>
        <begin position="22"/>
        <end position="222"/>
    </location>
</feature>
<dbReference type="Pfam" id="PF01636">
    <property type="entry name" value="APH"/>
    <property type="match status" value="1"/>
</dbReference>
<evidence type="ECO:0000259" key="1">
    <source>
        <dbReference type="Pfam" id="PF01636"/>
    </source>
</evidence>
<dbReference type="Proteomes" id="UP000293342">
    <property type="component" value="Unassembled WGS sequence"/>
</dbReference>
<evidence type="ECO:0000313" key="3">
    <source>
        <dbReference type="Proteomes" id="UP000293342"/>
    </source>
</evidence>
<dbReference type="EMBL" id="SJKD01000006">
    <property type="protein sequence ID" value="TCC46859.1"/>
    <property type="molecule type" value="Genomic_DNA"/>
</dbReference>
<name>A0A4R0JJT1_9ACTN</name>
<sequence>MDVAGVLLECWDLKPTQVEGLTGGMNSAVWVAAADGWRVVVKAVDAGDGAFAPGLELAARLGDAGVVTGRPVVSQAGRMVERVGDRLVGVLEFVDGEPLAGSVEDQRAVGELLGRVHGVSATPPGELGDWLRLLTQFDEYFDLEEWIRPAVEGAVKGVQALGGLSWAWLHGDPAAEAFLRQADGEVALIDWGGAMRGPVLYDVASAVMYAGTPEHVVPAYLEQRPESAGEVETGLTAFLRLRWAVQAGYFAWRCSTDVRTGIADPAENRKGLADARRAFASEKH</sequence>
<dbReference type="OrthoDB" id="3677467at2"/>
<proteinExistence type="predicted"/>
<dbReference type="SUPFAM" id="SSF56112">
    <property type="entry name" value="Protein kinase-like (PK-like)"/>
    <property type="match status" value="1"/>
</dbReference>
<accession>A0A4R0JJT1</accession>
<evidence type="ECO:0000313" key="2">
    <source>
        <dbReference type="EMBL" id="TCC46859.1"/>
    </source>
</evidence>
<dbReference type="AlphaFoldDB" id="A0A4R0JJT1"/>
<dbReference type="Gene3D" id="3.90.1200.10">
    <property type="match status" value="1"/>
</dbReference>
<reference evidence="2 3" key="1">
    <citation type="submission" date="2019-02" db="EMBL/GenBank/DDBJ databases">
        <title>Kribbella capetownensis sp. nov. and Kribbella speibonae sp. nov., isolated from soil.</title>
        <authorList>
            <person name="Curtis S.M."/>
            <person name="Norton I."/>
            <person name="Everest G.J."/>
            <person name="Meyers P.R."/>
        </authorList>
    </citation>
    <scope>NUCLEOTIDE SEQUENCE [LARGE SCALE GENOMIC DNA]</scope>
    <source>
        <strain evidence="2 3">YM53</strain>
    </source>
</reference>
<dbReference type="RefSeq" id="WP_131516589.1">
    <property type="nucleotide sequence ID" value="NZ_SJKD01000006.1"/>
</dbReference>
<organism evidence="2 3">
    <name type="scientific">Kribbella capetownensis</name>
    <dbReference type="NCBI Taxonomy" id="1572659"/>
    <lineage>
        <taxon>Bacteria</taxon>
        <taxon>Bacillati</taxon>
        <taxon>Actinomycetota</taxon>
        <taxon>Actinomycetes</taxon>
        <taxon>Propionibacteriales</taxon>
        <taxon>Kribbellaceae</taxon>
        <taxon>Kribbella</taxon>
    </lineage>
</organism>
<dbReference type="InterPro" id="IPR002575">
    <property type="entry name" value="Aminoglycoside_PTrfase"/>
</dbReference>
<keyword evidence="3" id="KW-1185">Reference proteome</keyword>
<comment type="caution">
    <text evidence="2">The sequence shown here is derived from an EMBL/GenBank/DDBJ whole genome shotgun (WGS) entry which is preliminary data.</text>
</comment>
<gene>
    <name evidence="2" type="ORF">E0H75_27880</name>
</gene>
<dbReference type="InterPro" id="IPR011009">
    <property type="entry name" value="Kinase-like_dom_sf"/>
</dbReference>
<protein>
    <recommendedName>
        <fullName evidence="1">Aminoglycoside phosphotransferase domain-containing protein</fullName>
    </recommendedName>
</protein>